<proteinExistence type="inferred from homology"/>
<protein>
    <submittedName>
        <fullName evidence="7">Sugar O-acyltransferase (Sialic acid O-acetyltransferase NeuD family)</fullName>
    </submittedName>
</protein>
<dbReference type="InterPro" id="IPR018357">
    <property type="entry name" value="Hexapep_transf_CS"/>
</dbReference>
<dbReference type="PROSITE" id="PS00101">
    <property type="entry name" value="HEXAPEP_TRANSFERASES"/>
    <property type="match status" value="1"/>
</dbReference>
<name>A0A562K5P6_SPHWJ</name>
<dbReference type="InterPro" id="IPR001451">
    <property type="entry name" value="Hexapep"/>
</dbReference>
<keyword evidence="2 7" id="KW-0808">Transferase</keyword>
<gene>
    <name evidence="7" type="ORF">IQ35_03359</name>
</gene>
<evidence type="ECO:0000256" key="1">
    <source>
        <dbReference type="ARBA" id="ARBA00007274"/>
    </source>
</evidence>
<evidence type="ECO:0000313" key="7">
    <source>
        <dbReference type="EMBL" id="TWH90535.1"/>
    </source>
</evidence>
<feature type="binding site" evidence="6">
    <location>
        <begin position="36"/>
        <end position="37"/>
    </location>
    <ligand>
        <name>substrate</name>
    </ligand>
</feature>
<feature type="site" description="Increases basicity of active site His" evidence="5">
    <location>
        <position position="138"/>
    </location>
</feature>
<comment type="similarity">
    <text evidence="1">Belongs to the transferase hexapeptide repeat family.</text>
</comment>
<dbReference type="NCBIfam" id="TIGR03570">
    <property type="entry name" value="NeuD_NnaD"/>
    <property type="match status" value="1"/>
</dbReference>
<accession>A0A562K5P6</accession>
<dbReference type="InterPro" id="IPR011004">
    <property type="entry name" value="Trimer_LpxA-like_sf"/>
</dbReference>
<dbReference type="CDD" id="cd03360">
    <property type="entry name" value="LbH_AT_putative"/>
    <property type="match status" value="1"/>
</dbReference>
<evidence type="ECO:0000256" key="3">
    <source>
        <dbReference type="ARBA" id="ARBA00022737"/>
    </source>
</evidence>
<dbReference type="Proteomes" id="UP000316624">
    <property type="component" value="Unassembled WGS sequence"/>
</dbReference>
<sequence>MTRLIGIYGAGGCGRGIMPLARSMPLARDARLVFIDDGAGHGHINGQEVMSFDRFREEEASEKHVALAVAGPAIRAAMARKCDETGLQLLSVWAKDTIMMDDVEIDEGALVSPYVTFTSNIKVGRCFHANLYSYVEHDCVIGDYVTFAPGVRCNGNIRIGDRAYIGSGAVIRQNLTIGADAVVGMGAVVTKDVPPGVTVVGNPAHILEKN</sequence>
<organism evidence="7 8">
    <name type="scientific">Sphingobium wenxiniae (strain DSM 21828 / CGMCC 1.7748 / JZ-1)</name>
    <dbReference type="NCBI Taxonomy" id="595605"/>
    <lineage>
        <taxon>Bacteria</taxon>
        <taxon>Pseudomonadati</taxon>
        <taxon>Pseudomonadota</taxon>
        <taxon>Alphaproteobacteria</taxon>
        <taxon>Sphingomonadales</taxon>
        <taxon>Sphingomonadaceae</taxon>
        <taxon>Sphingobium</taxon>
    </lineage>
</organism>
<evidence type="ECO:0000256" key="2">
    <source>
        <dbReference type="ARBA" id="ARBA00022679"/>
    </source>
</evidence>
<dbReference type="PANTHER" id="PTHR43300">
    <property type="entry name" value="ACETYLTRANSFERASE"/>
    <property type="match status" value="1"/>
</dbReference>
<evidence type="ECO:0000256" key="4">
    <source>
        <dbReference type="ARBA" id="ARBA00023315"/>
    </source>
</evidence>
<dbReference type="GO" id="GO:0016746">
    <property type="term" value="F:acyltransferase activity"/>
    <property type="evidence" value="ECO:0007669"/>
    <property type="project" value="UniProtKB-KW"/>
</dbReference>
<keyword evidence="8" id="KW-1185">Reference proteome</keyword>
<keyword evidence="4 7" id="KW-0012">Acyltransferase</keyword>
<dbReference type="Gene3D" id="2.160.10.10">
    <property type="entry name" value="Hexapeptide repeat proteins"/>
    <property type="match status" value="1"/>
</dbReference>
<dbReference type="InterPro" id="IPR020019">
    <property type="entry name" value="AcTrfase_PglD-like"/>
</dbReference>
<dbReference type="EMBL" id="VLKK01000018">
    <property type="protein sequence ID" value="TWH90535.1"/>
    <property type="molecule type" value="Genomic_DNA"/>
</dbReference>
<dbReference type="PANTHER" id="PTHR43300:SF7">
    <property type="entry name" value="UDP-N-ACETYLBACILLOSAMINE N-ACETYLTRANSFERASE"/>
    <property type="match status" value="1"/>
</dbReference>
<reference evidence="7 8" key="1">
    <citation type="journal article" date="2015" name="Stand. Genomic Sci.">
        <title>Genomic Encyclopedia of Bacterial and Archaeal Type Strains, Phase III: the genomes of soil and plant-associated and newly described type strains.</title>
        <authorList>
            <person name="Whitman W.B."/>
            <person name="Woyke T."/>
            <person name="Klenk H.P."/>
            <person name="Zhou Y."/>
            <person name="Lilburn T.G."/>
            <person name="Beck B.J."/>
            <person name="De Vos P."/>
            <person name="Vandamme P."/>
            <person name="Eisen J.A."/>
            <person name="Garrity G."/>
            <person name="Hugenholtz P."/>
            <person name="Kyrpides N.C."/>
        </authorList>
    </citation>
    <scope>NUCLEOTIDE SEQUENCE [LARGE SCALE GENOMIC DNA]</scope>
    <source>
        <strain evidence="7 8">CGMCC 1.7748</strain>
    </source>
</reference>
<dbReference type="AlphaFoldDB" id="A0A562K5P6"/>
<dbReference type="Pfam" id="PF00132">
    <property type="entry name" value="Hexapep"/>
    <property type="match status" value="1"/>
</dbReference>
<dbReference type="RefSeq" id="WP_145075200.1">
    <property type="nucleotide sequence ID" value="NZ_JACIIY010000019.1"/>
</dbReference>
<evidence type="ECO:0000313" key="8">
    <source>
        <dbReference type="Proteomes" id="UP000316624"/>
    </source>
</evidence>
<keyword evidence="3" id="KW-0677">Repeat</keyword>
<feature type="active site" description="Proton acceptor" evidence="5">
    <location>
        <position position="137"/>
    </location>
</feature>
<dbReference type="Gene3D" id="3.40.50.20">
    <property type="match status" value="1"/>
</dbReference>
<evidence type="ECO:0000256" key="6">
    <source>
        <dbReference type="PIRSR" id="PIRSR620019-2"/>
    </source>
</evidence>
<evidence type="ECO:0000256" key="5">
    <source>
        <dbReference type="PIRSR" id="PIRSR620019-1"/>
    </source>
</evidence>
<dbReference type="SUPFAM" id="SSF51161">
    <property type="entry name" value="Trimeric LpxA-like enzymes"/>
    <property type="match status" value="1"/>
</dbReference>
<comment type="caution">
    <text evidence="7">The sequence shown here is derived from an EMBL/GenBank/DDBJ whole genome shotgun (WGS) entry which is preliminary data.</text>
</comment>
<dbReference type="InterPro" id="IPR050179">
    <property type="entry name" value="Trans_hexapeptide_repeat"/>
</dbReference>